<dbReference type="InterPro" id="IPR026444">
    <property type="entry name" value="Secre_tail"/>
</dbReference>
<evidence type="ECO:0000313" key="14">
    <source>
        <dbReference type="Proteomes" id="UP000013909"/>
    </source>
</evidence>
<evidence type="ECO:0000256" key="3">
    <source>
        <dbReference type="ARBA" id="ARBA00022692"/>
    </source>
</evidence>
<feature type="region of interest" description="Disordered" evidence="10">
    <location>
        <begin position="724"/>
        <end position="749"/>
    </location>
</feature>
<feature type="domain" description="Right handed beta helix" evidence="12">
    <location>
        <begin position="173"/>
        <end position="339"/>
    </location>
</feature>
<organism evidence="13 14">
    <name type="scientific">Lunatimonas lonarensis</name>
    <dbReference type="NCBI Taxonomy" id="1232681"/>
    <lineage>
        <taxon>Bacteria</taxon>
        <taxon>Pseudomonadati</taxon>
        <taxon>Bacteroidota</taxon>
        <taxon>Cytophagia</taxon>
        <taxon>Cytophagales</taxon>
        <taxon>Cyclobacteriaceae</taxon>
    </lineage>
</organism>
<keyword evidence="6" id="KW-1133">Transmembrane helix</keyword>
<dbReference type="InterPro" id="IPR011050">
    <property type="entry name" value="Pectin_lyase_fold/virulence"/>
</dbReference>
<protein>
    <submittedName>
        <fullName evidence="13">Uncharacterized protein</fullName>
    </submittedName>
</protein>
<dbReference type="GO" id="GO:0016020">
    <property type="term" value="C:membrane"/>
    <property type="evidence" value="ECO:0007669"/>
    <property type="project" value="TreeGrafter"/>
</dbReference>
<dbReference type="STRING" id="1232681.ADIS_4032"/>
<evidence type="ECO:0000256" key="2">
    <source>
        <dbReference type="ARBA" id="ARBA00009141"/>
    </source>
</evidence>
<comment type="similarity">
    <text evidence="2">Belongs to the malectin family.</text>
</comment>
<dbReference type="InterPro" id="IPR021720">
    <property type="entry name" value="Malectin_dom"/>
</dbReference>
<sequence length="1361" mass="148876">MITSFVEVNGWNNLGNTIFESKAGLSTSEVKVVLLNGKRVELGRFPNPDADNEGYITISSTNGSNAVTGVFPNIANWQNGEVVIKKVQWVIDTHRITGHSGGTITFDNSGASYPPSPGFGFFVQNHPGTLDQYGEWYFNPSTRRIRVFFGNQHVSTASVEVATLPYLITKANRANHILLENLHLSGANQDAIFFGSNGDNVTIRGVDIAFTGENGMHILSHTNLLIDGNNVSSSYNNGLFLRFGNPGAVIRNNSLTDVATIPGRNANGDGSGVGIFAVSDNILIERNQVSAVGYNGIQFNGNNTVVRHNFVDTFCLTKGDGGGIYTYGGHNNPDVHNRKVEANIIINGIGSKGGLAYMTKSGFNPQAEGIFLDDNSNGIEIVGNTIANSNSGIKMSNSYNVQVRNNTIYNSNMLINIGNSNLGKDTRNVLIEGNTFFSKFEDQNAYTLRSHKNDISQMVSARNNTFFRPFGDEYSLYTRNPNSSGAFVENFYNLDRWQREMGKDLGSKSTTVEFEKFVVEKVTGSNAFPNQGFDRNVSGVSSNNSTLTWLKDGINGGTLQVATSSSGATLKIDIGQVNKERNYLVRFKSRATKKAPLRLYFRHSGSPWATISAMNTVELSSETNEYQTILVPQIDLDKASLMIACSEGNITYLLDDLEIVPVEIHQVLPEEKIHFEFNHTASPKTIALNGTFINAQNNTVSGQVVIPPFGSVVLFRTGNEVVDTEGKAEEEVEEPEEIEEETSSPAKEAAGVPVSELFMNFGSDNGVEYEGVSFSGESLDYFVSATNVSNNPAASIEPMFQTGRFGSSLVMAIPVTNGTYTVKTYHHETFFGMNGRLGGPNRRVFDIAIQGKKVKENFDLFLENANQETVLTFHEILVTDNVLHIEMAASVNNAIISGISILPWTGSQQPITKPGDEQNTTPPAVEPINIIAVNTFRANPVTYQNIDFVGQGNYLKTSSTGVSTNTGASPDELFQAGRFATSLAYEIPVANGKYQVKTYHHETHFGKTGPAARKGQRVFDISVEGAIVKKDLDMFVEFNNKEVVLDHGVFEVRDNFLNIDLRASVNNAIISGFMIVPITEPTVAPIPVGIYFSTGNQGNITYGGNEFVRIPADYLKTSGTNVSSNTTASTEPLFRSGRFAQQFRYEIPVPNGVYTIETYHKETFFGLNGRIEQEGQRVFDISIEGVKVKSNFDMFAEFRNKEVKLVFRDILVKDGKLDLGFSASANNAIISAIGIVDETGKTLLAGQNLRGYREMEVEGSAEGEVEIPVQVVNQSLENLTVYPNPANDYANVVINSQRELGYMLIHDMAGQLVKSIHPSDFLWTASGVITVPTFDIKSGVYVLGIYDAKGIIGRTRVIVQH</sequence>
<dbReference type="SMART" id="SM00710">
    <property type="entry name" value="PbH1"/>
    <property type="match status" value="8"/>
</dbReference>
<evidence type="ECO:0000256" key="4">
    <source>
        <dbReference type="ARBA" id="ARBA00022729"/>
    </source>
</evidence>
<feature type="domain" description="Malectin" evidence="11">
    <location>
        <begin position="763"/>
        <end position="892"/>
    </location>
</feature>
<dbReference type="Pfam" id="PF13229">
    <property type="entry name" value="Beta_helix"/>
    <property type="match status" value="1"/>
</dbReference>
<evidence type="ECO:0000256" key="10">
    <source>
        <dbReference type="SAM" id="MobiDB-lite"/>
    </source>
</evidence>
<evidence type="ECO:0000256" key="1">
    <source>
        <dbReference type="ARBA" id="ARBA00004115"/>
    </source>
</evidence>
<dbReference type="GO" id="GO:0030246">
    <property type="term" value="F:carbohydrate binding"/>
    <property type="evidence" value="ECO:0007669"/>
    <property type="project" value="InterPro"/>
</dbReference>
<evidence type="ECO:0000256" key="9">
    <source>
        <dbReference type="ARBA" id="ARBA00023277"/>
    </source>
</evidence>
<keyword evidence="3" id="KW-0812">Transmembrane</keyword>
<dbReference type="SUPFAM" id="SSF51126">
    <property type="entry name" value="Pectin lyase-like"/>
    <property type="match status" value="1"/>
</dbReference>
<dbReference type="InterPro" id="IPR039448">
    <property type="entry name" value="Beta_helix"/>
</dbReference>
<comment type="caution">
    <text evidence="13">The sequence shown here is derived from an EMBL/GenBank/DDBJ whole genome shotgun (WGS) entry which is preliminary data.</text>
</comment>
<comment type="subcellular location">
    <subcellularLocation>
        <location evidence="1">Endoplasmic reticulum membrane</location>
        <topology evidence="1">Single-pass type I membrane protein</topology>
    </subcellularLocation>
</comment>
<evidence type="ECO:0000259" key="12">
    <source>
        <dbReference type="Pfam" id="PF13229"/>
    </source>
</evidence>
<dbReference type="InterPro" id="IPR006626">
    <property type="entry name" value="PbH1"/>
</dbReference>
<keyword evidence="4" id="KW-0732">Signal</keyword>
<reference evidence="13 14" key="1">
    <citation type="submission" date="2013-02" db="EMBL/GenBank/DDBJ databases">
        <title>A novel strain isolated from Lonar lake, Maharashtra, India.</title>
        <authorList>
            <person name="Singh A."/>
        </authorList>
    </citation>
    <scope>NUCLEOTIDE SEQUENCE [LARGE SCALE GENOMIC DNA]</scope>
    <source>
        <strain evidence="13 14">AK24</strain>
    </source>
</reference>
<dbReference type="SUPFAM" id="SSF49785">
    <property type="entry name" value="Galactose-binding domain-like"/>
    <property type="match status" value="2"/>
</dbReference>
<dbReference type="Gene3D" id="2.160.20.10">
    <property type="entry name" value="Single-stranded right-handed beta-helix, Pectin lyase-like"/>
    <property type="match status" value="1"/>
</dbReference>
<feature type="domain" description="Malectin" evidence="11">
    <location>
        <begin position="954"/>
        <end position="1070"/>
    </location>
</feature>
<evidence type="ECO:0000259" key="11">
    <source>
        <dbReference type="Pfam" id="PF11721"/>
    </source>
</evidence>
<name>R7ZNM9_9BACT</name>
<dbReference type="Pfam" id="PF11721">
    <property type="entry name" value="Malectin"/>
    <property type="match status" value="3"/>
</dbReference>
<evidence type="ECO:0000256" key="6">
    <source>
        <dbReference type="ARBA" id="ARBA00022989"/>
    </source>
</evidence>
<accession>R7ZNM9</accession>
<dbReference type="EMBL" id="AQHR01000104">
    <property type="protein sequence ID" value="EON75629.1"/>
    <property type="molecule type" value="Genomic_DNA"/>
</dbReference>
<dbReference type="PANTHER" id="PTHR13460">
    <property type="match status" value="1"/>
</dbReference>
<evidence type="ECO:0000256" key="7">
    <source>
        <dbReference type="ARBA" id="ARBA00023136"/>
    </source>
</evidence>
<dbReference type="InterPro" id="IPR012334">
    <property type="entry name" value="Pectin_lyas_fold"/>
</dbReference>
<keyword evidence="14" id="KW-1185">Reference proteome</keyword>
<dbReference type="NCBIfam" id="TIGR04183">
    <property type="entry name" value="Por_Secre_tail"/>
    <property type="match status" value="1"/>
</dbReference>
<gene>
    <name evidence="13" type="ORF">ADIS_4032</name>
</gene>
<dbReference type="InterPro" id="IPR008979">
    <property type="entry name" value="Galactose-bd-like_sf"/>
</dbReference>
<evidence type="ECO:0000256" key="8">
    <source>
        <dbReference type="ARBA" id="ARBA00023180"/>
    </source>
</evidence>
<feature type="compositionally biased region" description="Acidic residues" evidence="10">
    <location>
        <begin position="730"/>
        <end position="742"/>
    </location>
</feature>
<keyword evidence="5" id="KW-0256">Endoplasmic reticulum</keyword>
<dbReference type="Proteomes" id="UP000013909">
    <property type="component" value="Unassembled WGS sequence"/>
</dbReference>
<keyword evidence="7" id="KW-0472">Membrane</keyword>
<keyword evidence="9" id="KW-0119">Carbohydrate metabolism</keyword>
<dbReference type="InterPro" id="IPR039155">
    <property type="entry name" value="MLEC"/>
</dbReference>
<dbReference type="PANTHER" id="PTHR13460:SF0">
    <property type="entry name" value="MALECTIN"/>
    <property type="match status" value="1"/>
</dbReference>
<feature type="domain" description="Malectin" evidence="11">
    <location>
        <begin position="1112"/>
        <end position="1237"/>
    </location>
</feature>
<dbReference type="Gene3D" id="2.60.120.430">
    <property type="entry name" value="Galactose-binding lectin"/>
    <property type="match status" value="3"/>
</dbReference>
<proteinExistence type="inferred from homology"/>
<evidence type="ECO:0000256" key="5">
    <source>
        <dbReference type="ARBA" id="ARBA00022824"/>
    </source>
</evidence>
<evidence type="ECO:0000313" key="13">
    <source>
        <dbReference type="EMBL" id="EON75629.1"/>
    </source>
</evidence>
<dbReference type="Gene3D" id="2.60.120.260">
    <property type="entry name" value="Galactose-binding domain-like"/>
    <property type="match status" value="1"/>
</dbReference>
<keyword evidence="8" id="KW-0325">Glycoprotein</keyword>